<proteinExistence type="predicted"/>
<comment type="caution">
    <text evidence="1">The sequence shown here is derived from an EMBL/GenBank/DDBJ whole genome shotgun (WGS) entry which is preliminary data.</text>
</comment>
<sequence length="216" mass="24283">MSDDEKFRESSERLRARIEALKNAPPLEKARTFLRDFCAATSGLPEIEEQIRFSLGFNSIPVWTGLEGLEAVLSDDSLEPATLVSLVRQDANQLKVPPTPEAARAFLTKLVEILRRELAVEDEVEGEPFFEPGGVYTLPDAEGAPGRLRNIDMLRVGDENFALFVPEHARDEEGPYTVYRYQVTPEPRMTYERVTEPELVAGVLHAHRTYGQPEGK</sequence>
<reference evidence="1 2" key="1">
    <citation type="submission" date="2022-11" db="EMBL/GenBank/DDBJ databases">
        <title>Minimal conservation of predation-associated metabolite biosynthetic gene clusters underscores biosynthetic potential of Myxococcota including descriptions for ten novel species: Archangium lansinium sp. nov., Myxococcus landrumus sp. nov., Nannocystis bai.</title>
        <authorList>
            <person name="Ahearne A."/>
            <person name="Stevens C."/>
            <person name="Phillips K."/>
        </authorList>
    </citation>
    <scope>NUCLEOTIDE SEQUENCE [LARGE SCALE GENOMIC DNA]</scope>
    <source>
        <strain evidence="1 2">MIWBW</strain>
    </source>
</reference>
<protein>
    <submittedName>
        <fullName evidence="1">Uncharacterized protein</fullName>
    </submittedName>
</protein>
<dbReference type="RefSeq" id="WP_267535335.1">
    <property type="nucleotide sequence ID" value="NZ_JAPNKA010000001.1"/>
</dbReference>
<accession>A0ABT4A474</accession>
<dbReference type="Proteomes" id="UP001207654">
    <property type="component" value="Unassembled WGS sequence"/>
</dbReference>
<gene>
    <name evidence="1" type="ORF">OV287_18370</name>
</gene>
<organism evidence="1 2">
    <name type="scientific">Archangium lansingense</name>
    <dbReference type="NCBI Taxonomy" id="2995310"/>
    <lineage>
        <taxon>Bacteria</taxon>
        <taxon>Pseudomonadati</taxon>
        <taxon>Myxococcota</taxon>
        <taxon>Myxococcia</taxon>
        <taxon>Myxococcales</taxon>
        <taxon>Cystobacterineae</taxon>
        <taxon>Archangiaceae</taxon>
        <taxon>Archangium</taxon>
    </lineage>
</organism>
<evidence type="ECO:0000313" key="1">
    <source>
        <dbReference type="EMBL" id="MCY1076445.1"/>
    </source>
</evidence>
<dbReference type="EMBL" id="JAPNKA010000001">
    <property type="protein sequence ID" value="MCY1076445.1"/>
    <property type="molecule type" value="Genomic_DNA"/>
</dbReference>
<keyword evidence="2" id="KW-1185">Reference proteome</keyword>
<name>A0ABT4A474_9BACT</name>
<evidence type="ECO:0000313" key="2">
    <source>
        <dbReference type="Proteomes" id="UP001207654"/>
    </source>
</evidence>